<proteinExistence type="predicted"/>
<evidence type="ECO:0000313" key="3">
    <source>
        <dbReference type="Proteomes" id="UP000036959"/>
    </source>
</evidence>
<organism evidence="2 3">
    <name type="scientific">Candidatus Burkholderia verschuerenii</name>
    <dbReference type="NCBI Taxonomy" id="242163"/>
    <lineage>
        <taxon>Bacteria</taxon>
        <taxon>Pseudomonadati</taxon>
        <taxon>Pseudomonadota</taxon>
        <taxon>Betaproteobacteria</taxon>
        <taxon>Burkholderiales</taxon>
        <taxon>Burkholderiaceae</taxon>
        <taxon>Burkholderia</taxon>
    </lineage>
</organism>
<dbReference type="EMBL" id="LFJJ01000242">
    <property type="protein sequence ID" value="KND57475.1"/>
    <property type="molecule type" value="Genomic_DNA"/>
</dbReference>
<accession>A0A0L0M5B6</accession>
<keyword evidence="1" id="KW-0732">Signal</keyword>
<name>A0A0L0M5B6_9BURK</name>
<evidence type="ECO:0000256" key="1">
    <source>
        <dbReference type="SAM" id="SignalP"/>
    </source>
</evidence>
<evidence type="ECO:0000313" key="2">
    <source>
        <dbReference type="EMBL" id="KND57475.1"/>
    </source>
</evidence>
<feature type="signal peptide" evidence="1">
    <location>
        <begin position="1"/>
        <end position="25"/>
    </location>
</feature>
<evidence type="ECO:0008006" key="4">
    <source>
        <dbReference type="Google" id="ProtNLM"/>
    </source>
</evidence>
<protein>
    <recommendedName>
        <fullName evidence="4">SH3b domain-containing protein</fullName>
    </recommendedName>
</protein>
<dbReference type="AlphaFoldDB" id="A0A0L0M5B6"/>
<sequence length="120" mass="12541">MKSMPLPFRLTMAALALTAASFAHADGPRILSANPADAKELTLYRTPSRSDAAGKIPAQGFPWTVLSKSKGFYQVSTSQGSGWVSAMDVRAELTASVVCSTPPATQHIAGNMNAGSARCN</sequence>
<dbReference type="PATRIC" id="fig|242163.4.peg.3412"/>
<gene>
    <name evidence="2" type="ORF">BVER_05810c</name>
</gene>
<comment type="caution">
    <text evidence="2">The sequence shown here is derived from an EMBL/GenBank/DDBJ whole genome shotgun (WGS) entry which is preliminary data.</text>
</comment>
<keyword evidence="3" id="KW-1185">Reference proteome</keyword>
<dbReference type="RefSeq" id="WP_050455763.1">
    <property type="nucleotide sequence ID" value="NZ_LFJJ01000242.1"/>
</dbReference>
<dbReference type="OrthoDB" id="9134801at2"/>
<reference evidence="3" key="1">
    <citation type="submission" date="2015-06" db="EMBL/GenBank/DDBJ databases">
        <title>Comparative genomics of Burkholderia leaf nodule symbionts.</title>
        <authorList>
            <person name="Carlier A."/>
            <person name="Eberl L."/>
            <person name="Pinto-Carbo M."/>
        </authorList>
    </citation>
    <scope>NUCLEOTIDE SEQUENCE [LARGE SCALE GENOMIC DNA]</scope>
    <source>
        <strain evidence="3">UZHbot4</strain>
    </source>
</reference>
<feature type="chain" id="PRO_5005543928" description="SH3b domain-containing protein" evidence="1">
    <location>
        <begin position="26"/>
        <end position="120"/>
    </location>
</feature>
<dbReference type="Proteomes" id="UP000036959">
    <property type="component" value="Unassembled WGS sequence"/>
</dbReference>